<keyword evidence="3 6" id="KW-0931">ER-Golgi transport</keyword>
<dbReference type="InterPro" id="IPR007233">
    <property type="entry name" value="TRAPPC"/>
</dbReference>
<dbReference type="Pfam" id="PF04099">
    <property type="entry name" value="Sybindin"/>
    <property type="match status" value="1"/>
</dbReference>
<organism evidence="7 8">
    <name type="scientific">Hondaea fermentalgiana</name>
    <dbReference type="NCBI Taxonomy" id="2315210"/>
    <lineage>
        <taxon>Eukaryota</taxon>
        <taxon>Sar</taxon>
        <taxon>Stramenopiles</taxon>
        <taxon>Bigyra</taxon>
        <taxon>Labyrinthulomycetes</taxon>
        <taxon>Thraustochytrida</taxon>
        <taxon>Thraustochytriidae</taxon>
        <taxon>Hondaea</taxon>
    </lineage>
</organism>
<sequence>MVLAIYNFYVFDRRGVCLFYQEWSREHNPLADNPDEDAKLVFGLLFSLKQLGRKFSPGSGATTNAGDAPDTRGNMTSFSTNKFTLHQYETASGLRFVLNTDKCNSQICKNIQETLRSTYADLYVHMVVRNPMFTPGEPIENPSFRKKLDAMMVGMAKRF</sequence>
<comment type="similarity">
    <text evidence="5">Belongs to the TRAPP small subunits family. BET5 subfamily.</text>
</comment>
<dbReference type="GO" id="GO:0005794">
    <property type="term" value="C:Golgi apparatus"/>
    <property type="evidence" value="ECO:0007669"/>
    <property type="project" value="UniProtKB-SubCell"/>
</dbReference>
<comment type="subcellular location">
    <subcellularLocation>
        <location evidence="6">Endoplasmic reticulum</location>
    </subcellularLocation>
    <subcellularLocation>
        <location evidence="6">Golgi apparatus</location>
        <location evidence="6">cis-Golgi network</location>
    </subcellularLocation>
</comment>
<reference evidence="7 8" key="1">
    <citation type="submission" date="2017-12" db="EMBL/GenBank/DDBJ databases">
        <title>Sequencing, de novo assembly and annotation of complete genome of a new Thraustochytrid species, strain FCC1311.</title>
        <authorList>
            <person name="Sedici K."/>
            <person name="Godart F."/>
            <person name="Aiese Cigliano R."/>
            <person name="Sanseverino W."/>
            <person name="Barakat M."/>
            <person name="Ortet P."/>
            <person name="Marechal E."/>
            <person name="Cagnac O."/>
            <person name="Amato A."/>
        </authorList>
    </citation>
    <scope>NUCLEOTIDE SEQUENCE [LARGE SCALE GENOMIC DNA]</scope>
</reference>
<dbReference type="EMBL" id="BEYU01000059">
    <property type="protein sequence ID" value="GBG29519.1"/>
    <property type="molecule type" value="Genomic_DNA"/>
</dbReference>
<dbReference type="PANTHER" id="PTHR23249:SF16">
    <property type="entry name" value="TRAFFICKING PROTEIN PARTICLE COMPLEX SUBUNIT 1"/>
    <property type="match status" value="1"/>
</dbReference>
<keyword evidence="2 6" id="KW-0256">Endoplasmic reticulum</keyword>
<evidence type="ECO:0000256" key="3">
    <source>
        <dbReference type="ARBA" id="ARBA00022892"/>
    </source>
</evidence>
<accession>A0A2R5GGQ6</accession>
<evidence type="ECO:0000256" key="6">
    <source>
        <dbReference type="RuleBase" id="RU366065"/>
    </source>
</evidence>
<dbReference type="OrthoDB" id="246406at2759"/>
<dbReference type="InParanoid" id="A0A2R5GGQ6"/>
<dbReference type="GO" id="GO:0005783">
    <property type="term" value="C:endoplasmic reticulum"/>
    <property type="evidence" value="ECO:0007669"/>
    <property type="project" value="UniProtKB-SubCell"/>
</dbReference>
<keyword evidence="4 6" id="KW-0333">Golgi apparatus</keyword>
<protein>
    <recommendedName>
        <fullName evidence="6">Trafficking protein particle complex subunit</fullName>
    </recommendedName>
</protein>
<keyword evidence="8" id="KW-1185">Reference proteome</keyword>
<dbReference type="Gene3D" id="3.30.450.70">
    <property type="match status" value="1"/>
</dbReference>
<evidence type="ECO:0000256" key="5">
    <source>
        <dbReference type="ARBA" id="ARBA00038167"/>
    </source>
</evidence>
<gene>
    <name evidence="7" type="ORF">FCC1311_057402</name>
</gene>
<dbReference type="AlphaFoldDB" id="A0A2R5GGQ6"/>
<dbReference type="CDD" id="cd14855">
    <property type="entry name" value="TRAPPC1_MUM2"/>
    <property type="match status" value="1"/>
</dbReference>
<evidence type="ECO:0000256" key="4">
    <source>
        <dbReference type="ARBA" id="ARBA00023034"/>
    </source>
</evidence>
<dbReference type="SUPFAM" id="SSF64356">
    <property type="entry name" value="SNARE-like"/>
    <property type="match status" value="1"/>
</dbReference>
<dbReference type="GO" id="GO:0006888">
    <property type="term" value="P:endoplasmic reticulum to Golgi vesicle-mediated transport"/>
    <property type="evidence" value="ECO:0007669"/>
    <property type="project" value="UniProtKB-UniRule"/>
</dbReference>
<dbReference type="InterPro" id="IPR011012">
    <property type="entry name" value="Longin-like_dom_sf"/>
</dbReference>
<proteinExistence type="inferred from homology"/>
<comment type="caution">
    <text evidence="7">The sequence shown here is derived from an EMBL/GenBank/DDBJ whole genome shotgun (WGS) entry which is preliminary data.</text>
</comment>
<dbReference type="SMART" id="SM01399">
    <property type="entry name" value="Sybindin"/>
    <property type="match status" value="1"/>
</dbReference>
<keyword evidence="1 6" id="KW-0813">Transport</keyword>
<evidence type="ECO:0000313" key="7">
    <source>
        <dbReference type="EMBL" id="GBG29519.1"/>
    </source>
</evidence>
<dbReference type="PANTHER" id="PTHR23249">
    <property type="entry name" value="TRAFFICKING PROTEIN PARTICLE COMPLEX SUBUNIT"/>
    <property type="match status" value="1"/>
</dbReference>
<evidence type="ECO:0000256" key="2">
    <source>
        <dbReference type="ARBA" id="ARBA00022824"/>
    </source>
</evidence>
<comment type="subunit">
    <text evidence="6">Part of the multisubunit transport protein particle (TRAPP) complex.</text>
</comment>
<evidence type="ECO:0000256" key="1">
    <source>
        <dbReference type="ARBA" id="ARBA00022448"/>
    </source>
</evidence>
<dbReference type="FunCoup" id="A0A2R5GGQ6">
    <property type="interactions" value="2"/>
</dbReference>
<dbReference type="GO" id="GO:0030008">
    <property type="term" value="C:TRAPP complex"/>
    <property type="evidence" value="ECO:0007669"/>
    <property type="project" value="UniProtKB-UniRule"/>
</dbReference>
<name>A0A2R5GGQ6_9STRA</name>
<evidence type="ECO:0000313" key="8">
    <source>
        <dbReference type="Proteomes" id="UP000241890"/>
    </source>
</evidence>
<dbReference type="Proteomes" id="UP000241890">
    <property type="component" value="Unassembled WGS sequence"/>
</dbReference>